<name>A0ABV5UAV5_9PSEU</name>
<dbReference type="SUPFAM" id="SSF53474">
    <property type="entry name" value="alpha/beta-Hydrolases"/>
    <property type="match status" value="1"/>
</dbReference>
<dbReference type="Gene3D" id="3.40.50.1820">
    <property type="entry name" value="alpha/beta hydrolase"/>
    <property type="match status" value="1"/>
</dbReference>
<feature type="domain" description="AB hydrolase-1" evidence="1">
    <location>
        <begin position="52"/>
        <end position="151"/>
    </location>
</feature>
<dbReference type="InterPro" id="IPR050266">
    <property type="entry name" value="AB_hydrolase_sf"/>
</dbReference>
<dbReference type="InterPro" id="IPR029058">
    <property type="entry name" value="AB_hydrolase_fold"/>
</dbReference>
<dbReference type="PANTHER" id="PTHR43798:SF33">
    <property type="entry name" value="HYDROLASE, PUTATIVE (AFU_ORTHOLOGUE AFUA_2G14860)-RELATED"/>
    <property type="match status" value="1"/>
</dbReference>
<evidence type="ECO:0000313" key="3">
    <source>
        <dbReference type="Proteomes" id="UP001589535"/>
    </source>
</evidence>
<sequence>MTAIYRTAAGAAAVRERYDALLNRWPVPSGHRTLATRLGDTFAVVSGPVDAPPVVALQGSGGTAAHWLPDIATLAGRLRVHAVDAPGEPGRTAEARPPLASPAYAEWLDDVLDGLELPRAAFLGTSLGGWWALDHALRRPERVTALALVNPSGIGRRRTAPLLKFAVYGLLGDWGRRRSLAMVAQGSPADPARRAVGEFTLATFEHFKPRLEPIPVFPVERLRALVMPVQAQFGARDVLLDQRDAAAKLAEALPAADVRLAEDAGHFLPGWAAAAAEFLTIRARAS</sequence>
<gene>
    <name evidence="2" type="ORF">ACFFTO_25695</name>
</gene>
<organism evidence="2 3">
    <name type="scientific">Amycolatopsis plumensis</name>
    <dbReference type="NCBI Taxonomy" id="236508"/>
    <lineage>
        <taxon>Bacteria</taxon>
        <taxon>Bacillati</taxon>
        <taxon>Actinomycetota</taxon>
        <taxon>Actinomycetes</taxon>
        <taxon>Pseudonocardiales</taxon>
        <taxon>Pseudonocardiaceae</taxon>
        <taxon>Amycolatopsis</taxon>
    </lineage>
</organism>
<protein>
    <submittedName>
        <fullName evidence="2">Alpha/beta fold hydrolase</fullName>
    </submittedName>
</protein>
<dbReference type="InterPro" id="IPR000073">
    <property type="entry name" value="AB_hydrolase_1"/>
</dbReference>
<evidence type="ECO:0000259" key="1">
    <source>
        <dbReference type="Pfam" id="PF00561"/>
    </source>
</evidence>
<dbReference type="RefSeq" id="WP_378198238.1">
    <property type="nucleotide sequence ID" value="NZ_JBHMBK010000020.1"/>
</dbReference>
<accession>A0ABV5UAV5</accession>
<dbReference type="GO" id="GO:0016787">
    <property type="term" value="F:hydrolase activity"/>
    <property type="evidence" value="ECO:0007669"/>
    <property type="project" value="UniProtKB-KW"/>
</dbReference>
<dbReference type="Proteomes" id="UP001589535">
    <property type="component" value="Unassembled WGS sequence"/>
</dbReference>
<reference evidence="2 3" key="1">
    <citation type="submission" date="2024-09" db="EMBL/GenBank/DDBJ databases">
        <authorList>
            <person name="Sun Q."/>
            <person name="Mori K."/>
        </authorList>
    </citation>
    <scope>NUCLEOTIDE SEQUENCE [LARGE SCALE GENOMIC DNA]</scope>
    <source>
        <strain evidence="2 3">JCM 13852</strain>
    </source>
</reference>
<dbReference type="EMBL" id="JBHMBK010000020">
    <property type="protein sequence ID" value="MFB9687586.1"/>
    <property type="molecule type" value="Genomic_DNA"/>
</dbReference>
<evidence type="ECO:0000313" key="2">
    <source>
        <dbReference type="EMBL" id="MFB9687586.1"/>
    </source>
</evidence>
<dbReference type="Pfam" id="PF00561">
    <property type="entry name" value="Abhydrolase_1"/>
    <property type="match status" value="1"/>
</dbReference>
<dbReference type="PANTHER" id="PTHR43798">
    <property type="entry name" value="MONOACYLGLYCEROL LIPASE"/>
    <property type="match status" value="1"/>
</dbReference>
<proteinExistence type="predicted"/>
<keyword evidence="3" id="KW-1185">Reference proteome</keyword>
<keyword evidence="2" id="KW-0378">Hydrolase</keyword>
<comment type="caution">
    <text evidence="2">The sequence shown here is derived from an EMBL/GenBank/DDBJ whole genome shotgun (WGS) entry which is preliminary data.</text>
</comment>